<name>A0A4C1WIY9_EUMVA</name>
<dbReference type="AlphaFoldDB" id="A0A4C1WIY9"/>
<proteinExistence type="predicted"/>
<evidence type="ECO:0000256" key="1">
    <source>
        <dbReference type="SAM" id="MobiDB-lite"/>
    </source>
</evidence>
<gene>
    <name evidence="2" type="ORF">EVAR_17378_1</name>
</gene>
<comment type="caution">
    <text evidence="2">The sequence shown here is derived from an EMBL/GenBank/DDBJ whole genome shotgun (WGS) entry which is preliminary data.</text>
</comment>
<accession>A0A4C1WIY9</accession>
<feature type="region of interest" description="Disordered" evidence="1">
    <location>
        <begin position="67"/>
        <end position="99"/>
    </location>
</feature>
<evidence type="ECO:0000313" key="2">
    <source>
        <dbReference type="EMBL" id="GBP50117.1"/>
    </source>
</evidence>
<protein>
    <submittedName>
        <fullName evidence="2">Uncharacterized protein</fullName>
    </submittedName>
</protein>
<dbReference type="Proteomes" id="UP000299102">
    <property type="component" value="Unassembled WGS sequence"/>
</dbReference>
<reference evidence="2 3" key="1">
    <citation type="journal article" date="2019" name="Commun. Biol.">
        <title>The bagworm genome reveals a unique fibroin gene that provides high tensile strength.</title>
        <authorList>
            <person name="Kono N."/>
            <person name="Nakamura H."/>
            <person name="Ohtoshi R."/>
            <person name="Tomita M."/>
            <person name="Numata K."/>
            <person name="Arakawa K."/>
        </authorList>
    </citation>
    <scope>NUCLEOTIDE SEQUENCE [LARGE SCALE GENOMIC DNA]</scope>
</reference>
<organism evidence="2 3">
    <name type="scientific">Eumeta variegata</name>
    <name type="common">Bagworm moth</name>
    <name type="synonym">Eumeta japonica</name>
    <dbReference type="NCBI Taxonomy" id="151549"/>
    <lineage>
        <taxon>Eukaryota</taxon>
        <taxon>Metazoa</taxon>
        <taxon>Ecdysozoa</taxon>
        <taxon>Arthropoda</taxon>
        <taxon>Hexapoda</taxon>
        <taxon>Insecta</taxon>
        <taxon>Pterygota</taxon>
        <taxon>Neoptera</taxon>
        <taxon>Endopterygota</taxon>
        <taxon>Lepidoptera</taxon>
        <taxon>Glossata</taxon>
        <taxon>Ditrysia</taxon>
        <taxon>Tineoidea</taxon>
        <taxon>Psychidae</taxon>
        <taxon>Oiketicinae</taxon>
        <taxon>Eumeta</taxon>
    </lineage>
</organism>
<feature type="compositionally biased region" description="Low complexity" evidence="1">
    <location>
        <begin position="74"/>
        <end position="86"/>
    </location>
</feature>
<dbReference type="EMBL" id="BGZK01000558">
    <property type="protein sequence ID" value="GBP50117.1"/>
    <property type="molecule type" value="Genomic_DNA"/>
</dbReference>
<evidence type="ECO:0000313" key="3">
    <source>
        <dbReference type="Proteomes" id="UP000299102"/>
    </source>
</evidence>
<keyword evidence="3" id="KW-1185">Reference proteome</keyword>
<sequence>MNLVINKESGITFDLKHIVLGFLYLTHKVSGSLTRCPERSQHSPGFASRPNDTLKFIFPLEMRGPTLRTRRQTGRAARPRGAAPTRVSGTDKSLPPKFL</sequence>